<evidence type="ECO:0000313" key="3">
    <source>
        <dbReference type="Proteomes" id="UP000578077"/>
    </source>
</evidence>
<dbReference type="GO" id="GO:0003677">
    <property type="term" value="F:DNA binding"/>
    <property type="evidence" value="ECO:0007669"/>
    <property type="project" value="InterPro"/>
</dbReference>
<dbReference type="InterPro" id="IPR010982">
    <property type="entry name" value="Lambda_DNA-bd_dom_sf"/>
</dbReference>
<evidence type="ECO:0000313" key="2">
    <source>
        <dbReference type="EMBL" id="MBB6000850.1"/>
    </source>
</evidence>
<accession>A0A841EKI9</accession>
<dbReference type="SUPFAM" id="SSF47413">
    <property type="entry name" value="lambda repressor-like DNA-binding domains"/>
    <property type="match status" value="1"/>
</dbReference>
<dbReference type="CDD" id="cd00093">
    <property type="entry name" value="HTH_XRE"/>
    <property type="match status" value="1"/>
</dbReference>
<sequence length="77" mass="8304">MITQTIDGTKFRQVRESRGIPVAALARAVGRSASLIYSIEAGRTQPSAEVFRLCCLFLQVDPASISTHPREPMAAAS</sequence>
<dbReference type="EMBL" id="JACHLY010000001">
    <property type="protein sequence ID" value="MBB6000850.1"/>
    <property type="molecule type" value="Genomic_DNA"/>
</dbReference>
<dbReference type="Gene3D" id="1.10.260.40">
    <property type="entry name" value="lambda repressor-like DNA-binding domains"/>
    <property type="match status" value="1"/>
</dbReference>
<name>A0A841EKI9_9ACTN</name>
<dbReference type="InterPro" id="IPR001387">
    <property type="entry name" value="Cro/C1-type_HTH"/>
</dbReference>
<evidence type="ECO:0000259" key="1">
    <source>
        <dbReference type="PROSITE" id="PS50943"/>
    </source>
</evidence>
<dbReference type="Proteomes" id="UP000578077">
    <property type="component" value="Unassembled WGS sequence"/>
</dbReference>
<protein>
    <submittedName>
        <fullName evidence="2">Transcriptional regulator with XRE-family HTH domain</fullName>
    </submittedName>
</protein>
<gene>
    <name evidence="2" type="ORF">HNR25_004601</name>
</gene>
<keyword evidence="3" id="KW-1185">Reference proteome</keyword>
<proteinExistence type="predicted"/>
<comment type="caution">
    <text evidence="2">The sequence shown here is derived from an EMBL/GenBank/DDBJ whole genome shotgun (WGS) entry which is preliminary data.</text>
</comment>
<dbReference type="Pfam" id="PF13560">
    <property type="entry name" value="HTH_31"/>
    <property type="match status" value="1"/>
</dbReference>
<dbReference type="AlphaFoldDB" id="A0A841EKI9"/>
<organism evidence="2 3">
    <name type="scientific">Streptomonospora salina</name>
    <dbReference type="NCBI Taxonomy" id="104205"/>
    <lineage>
        <taxon>Bacteria</taxon>
        <taxon>Bacillati</taxon>
        <taxon>Actinomycetota</taxon>
        <taxon>Actinomycetes</taxon>
        <taxon>Streptosporangiales</taxon>
        <taxon>Nocardiopsidaceae</taxon>
        <taxon>Streptomonospora</taxon>
    </lineage>
</organism>
<dbReference type="PROSITE" id="PS50943">
    <property type="entry name" value="HTH_CROC1"/>
    <property type="match status" value="1"/>
</dbReference>
<dbReference type="SMART" id="SM00530">
    <property type="entry name" value="HTH_XRE"/>
    <property type="match status" value="1"/>
</dbReference>
<feature type="domain" description="HTH cro/C1-type" evidence="1">
    <location>
        <begin position="11"/>
        <end position="65"/>
    </location>
</feature>
<dbReference type="RefSeq" id="WP_184638557.1">
    <property type="nucleotide sequence ID" value="NZ_BAABKT010000035.1"/>
</dbReference>
<reference evidence="2 3" key="1">
    <citation type="submission" date="2020-08" db="EMBL/GenBank/DDBJ databases">
        <title>Sequencing the genomes of 1000 actinobacteria strains.</title>
        <authorList>
            <person name="Klenk H.-P."/>
        </authorList>
    </citation>
    <scope>NUCLEOTIDE SEQUENCE [LARGE SCALE GENOMIC DNA]</scope>
    <source>
        <strain evidence="2 3">DSM 44593</strain>
    </source>
</reference>